<keyword evidence="3" id="KW-1185">Reference proteome</keyword>
<protein>
    <recommendedName>
        <fullName evidence="4">Transposase</fullName>
    </recommendedName>
</protein>
<accession>A0A1S2L8Z9</accession>
<proteinExistence type="predicted"/>
<dbReference type="GO" id="GO:0004803">
    <property type="term" value="F:transposase activity"/>
    <property type="evidence" value="ECO:0007669"/>
    <property type="project" value="InterPro"/>
</dbReference>
<dbReference type="KEGG" id="aia:AWH56_004945"/>
<dbReference type="Gene3D" id="3.30.70.1290">
    <property type="entry name" value="Transposase IS200-like"/>
    <property type="match status" value="1"/>
</dbReference>
<dbReference type="PANTHER" id="PTHR34322">
    <property type="entry name" value="TRANSPOSASE, Y1_TNP DOMAIN-CONTAINING"/>
    <property type="match status" value="1"/>
</dbReference>
<reference evidence="2 3" key="2">
    <citation type="journal article" date="2017" name="Genome Announc.">
        <title>Draft Genome Sequences of Four Alkaliphilic Bacteria Belonging to the Anaerobacillus Genus.</title>
        <authorList>
            <person name="Bassil N.M."/>
            <person name="Lloyd J.R."/>
        </authorList>
    </citation>
    <scope>NUCLEOTIDE SEQUENCE [LARGE SCALE GENOMIC DNA]</scope>
    <source>
        <strain evidence="2 3">NB2006</strain>
    </source>
</reference>
<dbReference type="PANTHER" id="PTHR34322:SF2">
    <property type="entry name" value="TRANSPOSASE IS200-LIKE DOMAIN-CONTAINING PROTEIN"/>
    <property type="match status" value="1"/>
</dbReference>
<dbReference type="EMBL" id="LQXD01000157">
    <property type="protein sequence ID" value="OIJ08989.1"/>
    <property type="molecule type" value="Genomic_DNA"/>
</dbReference>
<reference evidence="1 3" key="1">
    <citation type="submission" date="2016-10" db="EMBL/GenBank/DDBJ databases">
        <title>Draft genome sequences of four alkaliphilic bacteria belonging to the Anaerobacillus genus.</title>
        <authorList>
            <person name="Bassil N.M."/>
            <person name="Lloyd J.R."/>
        </authorList>
    </citation>
    <scope>NUCLEOTIDE SEQUENCE [LARGE SCALE GENOMIC DNA]</scope>
    <source>
        <strain evidence="1 3">NB2006</strain>
    </source>
</reference>
<gene>
    <name evidence="2" type="ORF">AWH56_004945</name>
    <name evidence="1" type="ORF">AWH56_17900</name>
</gene>
<dbReference type="Proteomes" id="UP000180175">
    <property type="component" value="Chromosome"/>
</dbReference>
<dbReference type="AlphaFoldDB" id="A0A1S2L8Z9"/>
<evidence type="ECO:0000313" key="3">
    <source>
        <dbReference type="Proteomes" id="UP000180175"/>
    </source>
</evidence>
<evidence type="ECO:0000313" key="1">
    <source>
        <dbReference type="EMBL" id="OIJ08989.1"/>
    </source>
</evidence>
<dbReference type="SUPFAM" id="SSF143422">
    <property type="entry name" value="Transposase IS200-like"/>
    <property type="match status" value="1"/>
</dbReference>
<organism evidence="1 3">
    <name type="scientific">Anaerobacillus isosaccharinicus</name>
    <dbReference type="NCBI Taxonomy" id="1532552"/>
    <lineage>
        <taxon>Bacteria</taxon>
        <taxon>Bacillati</taxon>
        <taxon>Bacillota</taxon>
        <taxon>Bacilli</taxon>
        <taxon>Bacillales</taxon>
        <taxon>Bacillaceae</taxon>
        <taxon>Anaerobacillus</taxon>
    </lineage>
</organism>
<dbReference type="EMBL" id="CP063356">
    <property type="protein sequence ID" value="QOY36998.1"/>
    <property type="molecule type" value="Genomic_DNA"/>
</dbReference>
<name>A0A1S2L8Z9_9BACI</name>
<reference evidence="2 3" key="3">
    <citation type="journal article" date="2019" name="Int. J. Syst. Evol. Microbiol.">
        <title>Anaerobacillus isosaccharinicus sp. nov., an alkaliphilic bacterium which degrades isosaccharinic acid.</title>
        <authorList>
            <person name="Bassil N.M."/>
            <person name="Lloyd J.R."/>
        </authorList>
    </citation>
    <scope>NUCLEOTIDE SEQUENCE [LARGE SCALE GENOMIC DNA]</scope>
    <source>
        <strain evidence="2 3">NB2006</strain>
    </source>
</reference>
<dbReference type="GO" id="GO:0006313">
    <property type="term" value="P:DNA transposition"/>
    <property type="evidence" value="ECO:0007669"/>
    <property type="project" value="InterPro"/>
</dbReference>
<sequence length="123" mass="15022">MSHKARQMPRVYYFNRRHDLVGHIFQSRYGSELIDSLQYELDVSKYIHLNPASAHMVKKAEDYRWSSYRAYIYREYNPHVCTERILSQFPKPSSYHYQQFTEQRDKLKEPPEIIKPFVQNTFR</sequence>
<evidence type="ECO:0000313" key="2">
    <source>
        <dbReference type="EMBL" id="QOY36998.1"/>
    </source>
</evidence>
<dbReference type="RefSeq" id="WP_071318326.1">
    <property type="nucleotide sequence ID" value="NZ_CP063356.2"/>
</dbReference>
<dbReference type="InterPro" id="IPR036515">
    <property type="entry name" value="Transposase_17_sf"/>
</dbReference>
<reference evidence="2" key="4">
    <citation type="submission" date="2020-10" db="EMBL/GenBank/DDBJ databases">
        <authorList>
            <person name="Bassil N.M."/>
            <person name="Lloyd J.R."/>
        </authorList>
    </citation>
    <scope>NUCLEOTIDE SEQUENCE</scope>
    <source>
        <strain evidence="2">NB2006</strain>
    </source>
</reference>
<dbReference type="GO" id="GO:0003677">
    <property type="term" value="F:DNA binding"/>
    <property type="evidence" value="ECO:0007669"/>
    <property type="project" value="InterPro"/>
</dbReference>
<evidence type="ECO:0008006" key="4">
    <source>
        <dbReference type="Google" id="ProtNLM"/>
    </source>
</evidence>